<evidence type="ECO:0000256" key="14">
    <source>
        <dbReference type="ARBA" id="ARBA00038053"/>
    </source>
</evidence>
<dbReference type="PANTHER" id="PTHR30474:SF2">
    <property type="entry name" value="PEPTIDOGLYCAN GLYCOSYLTRANSFERASE FTSW-RELATED"/>
    <property type="match status" value="1"/>
</dbReference>
<evidence type="ECO:0000256" key="5">
    <source>
        <dbReference type="ARBA" id="ARBA00022676"/>
    </source>
</evidence>
<organism evidence="17 18">
    <name type="scientific">Herbaspirillum frisingense</name>
    <dbReference type="NCBI Taxonomy" id="92645"/>
    <lineage>
        <taxon>Bacteria</taxon>
        <taxon>Pseudomonadati</taxon>
        <taxon>Pseudomonadota</taxon>
        <taxon>Betaproteobacteria</taxon>
        <taxon>Burkholderiales</taxon>
        <taxon>Oxalobacteraceae</taxon>
        <taxon>Herbaspirillum</taxon>
    </lineage>
</organism>
<proteinExistence type="inferred from homology"/>
<evidence type="ECO:0000256" key="10">
    <source>
        <dbReference type="ARBA" id="ARBA00022989"/>
    </source>
</evidence>
<keyword evidence="10 16" id="KW-1133">Transmembrane helix</keyword>
<dbReference type="GO" id="GO:0009252">
    <property type="term" value="P:peptidoglycan biosynthetic process"/>
    <property type="evidence" value="ECO:0007669"/>
    <property type="project" value="UniProtKB-UniRule"/>
</dbReference>
<feature type="transmembrane region" description="Helical" evidence="16">
    <location>
        <begin position="189"/>
        <end position="206"/>
    </location>
</feature>
<evidence type="ECO:0000256" key="6">
    <source>
        <dbReference type="ARBA" id="ARBA00022679"/>
    </source>
</evidence>
<evidence type="ECO:0000256" key="2">
    <source>
        <dbReference type="ARBA" id="ARBA00004752"/>
    </source>
</evidence>
<feature type="transmembrane region" description="Helical" evidence="16">
    <location>
        <begin position="312"/>
        <end position="336"/>
    </location>
</feature>
<keyword evidence="16" id="KW-0997">Cell inner membrane</keyword>
<feature type="transmembrane region" description="Helical" evidence="16">
    <location>
        <begin position="348"/>
        <end position="372"/>
    </location>
</feature>
<evidence type="ECO:0000256" key="4">
    <source>
        <dbReference type="ARBA" id="ARBA00022618"/>
    </source>
</evidence>
<evidence type="ECO:0000256" key="11">
    <source>
        <dbReference type="ARBA" id="ARBA00023136"/>
    </source>
</evidence>
<feature type="transmembrane region" description="Helical" evidence="16">
    <location>
        <begin position="212"/>
        <end position="229"/>
    </location>
</feature>
<keyword evidence="11 16" id="KW-0472">Membrane</keyword>
<feature type="transmembrane region" description="Helical" evidence="16">
    <location>
        <begin position="89"/>
        <end position="110"/>
    </location>
</feature>
<dbReference type="EMBL" id="WNDX01000045">
    <property type="protein sequence ID" value="KAF1044304.1"/>
    <property type="molecule type" value="Genomic_DNA"/>
</dbReference>
<dbReference type="UniPathway" id="UPA00219"/>
<dbReference type="Pfam" id="PF01098">
    <property type="entry name" value="FTSW_RODA_SPOVE"/>
    <property type="match status" value="1"/>
</dbReference>
<feature type="transmembrane region" description="Helical" evidence="16">
    <location>
        <begin position="392"/>
        <end position="411"/>
    </location>
</feature>
<keyword evidence="3 16" id="KW-1003">Cell membrane</keyword>
<evidence type="ECO:0000313" key="18">
    <source>
        <dbReference type="Proteomes" id="UP000462435"/>
    </source>
</evidence>
<dbReference type="GO" id="GO:0015648">
    <property type="term" value="F:lipid-linked peptidoglycan transporter activity"/>
    <property type="evidence" value="ECO:0007669"/>
    <property type="project" value="TreeGrafter"/>
</dbReference>
<feature type="transmembrane region" description="Helical" evidence="16">
    <location>
        <begin position="236"/>
        <end position="254"/>
    </location>
</feature>
<dbReference type="GO" id="GO:0032153">
    <property type="term" value="C:cell division site"/>
    <property type="evidence" value="ECO:0007669"/>
    <property type="project" value="UniProtKB-UniRule"/>
</dbReference>
<dbReference type="PANTHER" id="PTHR30474">
    <property type="entry name" value="CELL CYCLE PROTEIN"/>
    <property type="match status" value="1"/>
</dbReference>
<evidence type="ECO:0000256" key="1">
    <source>
        <dbReference type="ARBA" id="ARBA00004651"/>
    </source>
</evidence>
<dbReference type="GO" id="GO:0005886">
    <property type="term" value="C:plasma membrane"/>
    <property type="evidence" value="ECO:0007669"/>
    <property type="project" value="UniProtKB-SubCell"/>
</dbReference>
<evidence type="ECO:0000256" key="3">
    <source>
        <dbReference type="ARBA" id="ARBA00022475"/>
    </source>
</evidence>
<comment type="function">
    <text evidence="16">Peptidoglycan polymerase that is essential for cell division.</text>
</comment>
<accession>A0A7V8JUF4</accession>
<comment type="caution">
    <text evidence="17">The sequence shown here is derived from an EMBL/GenBank/DDBJ whole genome shotgun (WGS) entry which is preliminary data.</text>
</comment>
<feature type="transmembrane region" description="Helical" evidence="16">
    <location>
        <begin position="55"/>
        <end position="77"/>
    </location>
</feature>
<keyword evidence="4 16" id="KW-0132">Cell division</keyword>
<dbReference type="GO" id="GO:0008360">
    <property type="term" value="P:regulation of cell shape"/>
    <property type="evidence" value="ECO:0007669"/>
    <property type="project" value="UniProtKB-KW"/>
</dbReference>
<feature type="transmembrane region" description="Helical" evidence="16">
    <location>
        <begin position="122"/>
        <end position="141"/>
    </location>
</feature>
<dbReference type="GO" id="GO:0008955">
    <property type="term" value="F:peptidoglycan glycosyltransferase activity"/>
    <property type="evidence" value="ECO:0007669"/>
    <property type="project" value="UniProtKB-UniRule"/>
</dbReference>
<evidence type="ECO:0000256" key="13">
    <source>
        <dbReference type="ARBA" id="ARBA00023316"/>
    </source>
</evidence>
<dbReference type="GO" id="GO:0071555">
    <property type="term" value="P:cell wall organization"/>
    <property type="evidence" value="ECO:0007669"/>
    <property type="project" value="UniProtKB-KW"/>
</dbReference>
<reference evidence="18" key="1">
    <citation type="journal article" date="2020" name="MBio">
        <title>Horizontal gene transfer to a defensive symbiont with a reduced genome amongst a multipartite beetle microbiome.</title>
        <authorList>
            <person name="Waterworth S.C."/>
            <person name="Florez L.V."/>
            <person name="Rees E.R."/>
            <person name="Hertweck C."/>
            <person name="Kaltenpoth M."/>
            <person name="Kwan J.C."/>
        </authorList>
    </citation>
    <scope>NUCLEOTIDE SEQUENCE [LARGE SCALE GENOMIC DNA]</scope>
</reference>
<comment type="pathway">
    <text evidence="2 16">Cell wall biogenesis; peptidoglycan biosynthesis.</text>
</comment>
<dbReference type="Proteomes" id="UP000462435">
    <property type="component" value="Unassembled WGS sequence"/>
</dbReference>
<keyword evidence="8 16" id="KW-0133">Cell shape</keyword>
<keyword evidence="7 16" id="KW-0812">Transmembrane</keyword>
<dbReference type="InterPro" id="IPR001182">
    <property type="entry name" value="FtsW/RodA"/>
</dbReference>
<keyword evidence="6 16" id="KW-0808">Transferase</keyword>
<gene>
    <name evidence="16 17" type="primary">ftsW</name>
    <name evidence="17" type="ORF">GAK35_01812</name>
</gene>
<keyword evidence="9 16" id="KW-0573">Peptidoglycan synthesis</keyword>
<dbReference type="AlphaFoldDB" id="A0A7V8JUF4"/>
<feature type="transmembrane region" description="Helical" evidence="16">
    <location>
        <begin position="161"/>
        <end position="177"/>
    </location>
</feature>
<dbReference type="HAMAP" id="MF_00913">
    <property type="entry name" value="PGT_FtsW_proteobact"/>
    <property type="match status" value="1"/>
</dbReference>
<keyword evidence="5 16" id="KW-0328">Glycosyltransferase</keyword>
<evidence type="ECO:0000256" key="12">
    <source>
        <dbReference type="ARBA" id="ARBA00023306"/>
    </source>
</evidence>
<evidence type="ECO:0000256" key="8">
    <source>
        <dbReference type="ARBA" id="ARBA00022960"/>
    </source>
</evidence>
<dbReference type="NCBIfam" id="TIGR02614">
    <property type="entry name" value="ftsW"/>
    <property type="match status" value="1"/>
</dbReference>
<evidence type="ECO:0000256" key="15">
    <source>
        <dbReference type="ARBA" id="ARBA00049902"/>
    </source>
</evidence>
<comment type="subcellular location">
    <subcellularLocation>
        <location evidence="16">Cell inner membrane</location>
        <topology evidence="16">Multi-pass membrane protein</topology>
    </subcellularLocation>
    <subcellularLocation>
        <location evidence="1">Cell membrane</location>
        <topology evidence="1">Multi-pass membrane protein</topology>
    </subcellularLocation>
    <text evidence="16">Localizes to the division septum.</text>
</comment>
<evidence type="ECO:0000256" key="16">
    <source>
        <dbReference type="HAMAP-Rule" id="MF_00913"/>
    </source>
</evidence>
<evidence type="ECO:0000256" key="9">
    <source>
        <dbReference type="ARBA" id="ARBA00022984"/>
    </source>
</evidence>
<dbReference type="GO" id="GO:0043093">
    <property type="term" value="P:FtsZ-dependent cytokinesis"/>
    <property type="evidence" value="ECO:0007669"/>
    <property type="project" value="UniProtKB-UniRule"/>
</dbReference>
<evidence type="ECO:0000256" key="7">
    <source>
        <dbReference type="ARBA" id="ARBA00022692"/>
    </source>
</evidence>
<keyword evidence="13 16" id="KW-0961">Cell wall biogenesis/degradation</keyword>
<dbReference type="EC" id="2.4.99.28" evidence="16"/>
<name>A0A7V8JUF4_9BURK</name>
<protein>
    <recommendedName>
        <fullName evidence="16">Probable peptidoglycan glycosyltransferase FtsW</fullName>
        <shortName evidence="16">PGT</shortName>
        <ecNumber evidence="16">2.4.99.28</ecNumber>
    </recommendedName>
    <alternativeName>
        <fullName evidence="16">Cell division protein FtsW</fullName>
    </alternativeName>
    <alternativeName>
        <fullName evidence="16">Cell wall polymerase</fullName>
    </alternativeName>
    <alternativeName>
        <fullName evidence="16">Peptidoglycan polymerase</fullName>
        <shortName evidence="16">PG polymerase</shortName>
    </alternativeName>
</protein>
<comment type="similarity">
    <text evidence="14 16">Belongs to the SEDS family. FtsW subfamily.</text>
</comment>
<evidence type="ECO:0000313" key="17">
    <source>
        <dbReference type="EMBL" id="KAF1044304.1"/>
    </source>
</evidence>
<comment type="catalytic activity">
    <reaction evidence="15 16">
        <text>[GlcNAc-(1-&gt;4)-Mur2Ac(oyl-L-Ala-gamma-D-Glu-L-Lys-D-Ala-D-Ala)](n)-di-trans,octa-cis-undecaprenyl diphosphate + beta-D-GlcNAc-(1-&gt;4)-Mur2Ac(oyl-L-Ala-gamma-D-Glu-L-Lys-D-Ala-D-Ala)-di-trans,octa-cis-undecaprenyl diphosphate = [GlcNAc-(1-&gt;4)-Mur2Ac(oyl-L-Ala-gamma-D-Glu-L-Lys-D-Ala-D-Ala)](n+1)-di-trans,octa-cis-undecaprenyl diphosphate + di-trans,octa-cis-undecaprenyl diphosphate + H(+)</text>
        <dbReference type="Rhea" id="RHEA:23708"/>
        <dbReference type="Rhea" id="RHEA-COMP:9602"/>
        <dbReference type="Rhea" id="RHEA-COMP:9603"/>
        <dbReference type="ChEBI" id="CHEBI:15378"/>
        <dbReference type="ChEBI" id="CHEBI:58405"/>
        <dbReference type="ChEBI" id="CHEBI:60033"/>
        <dbReference type="ChEBI" id="CHEBI:78435"/>
        <dbReference type="EC" id="2.4.99.28"/>
    </reaction>
</comment>
<dbReference type="InterPro" id="IPR013437">
    <property type="entry name" value="FtsW"/>
</dbReference>
<sequence>MKLGLASLRGLLGSAKEAAPAAAGRVRGSLGGRAGNTGSVGFEQRSRMMEYDQPLIWVVLLLMLFGMVMVYSASVALPDSPKYASYSNYHFLIRQAIFIVLSIIAGALAFRVKIETWQKWAPYLFAITLILLLMVLIPSVGKGVNGAKRWLSLKIINLQPSELMKLFIVLYAADYTVRKQAVMHKLVKGFVPMAAAVGVVGLLLLLEPDLGAFGVIVCIAMGILFLGGINGVWFGGISAMLGGVFTLVIVMSPWRRERIFAYLNPWEEENALGKAYQLSHSLIAFGRGELFGVGLGSSVEKLHYLPEAHTDFLLAVIGEELGFAGVLVVVLLFYWLVKHAFEIGRQAIALDLTFAGLVAKGIGIWLGVQAFINMGVNLGLLPTKGLTLPLMSYGGSGVLLNCVGLAILLRIDYENRVLMRGGRL</sequence>
<keyword evidence="12 16" id="KW-0131">Cell cycle</keyword>